<accession>A0ABP8L9P9</accession>
<proteinExistence type="predicted"/>
<keyword evidence="2" id="KW-1185">Reference proteome</keyword>
<protein>
    <submittedName>
        <fullName evidence="1">Uncharacterized protein</fullName>
    </submittedName>
</protein>
<organism evidence="1 2">
    <name type="scientific">Pontibacter saemangeumensis</name>
    <dbReference type="NCBI Taxonomy" id="1084525"/>
    <lineage>
        <taxon>Bacteria</taxon>
        <taxon>Pseudomonadati</taxon>
        <taxon>Bacteroidota</taxon>
        <taxon>Cytophagia</taxon>
        <taxon>Cytophagales</taxon>
        <taxon>Hymenobacteraceae</taxon>
        <taxon>Pontibacter</taxon>
    </lineage>
</organism>
<comment type="caution">
    <text evidence="1">The sequence shown here is derived from an EMBL/GenBank/DDBJ whole genome shotgun (WGS) entry which is preliminary data.</text>
</comment>
<dbReference type="RefSeq" id="WP_345156593.1">
    <property type="nucleotide sequence ID" value="NZ_BAABHC010000002.1"/>
</dbReference>
<dbReference type="EMBL" id="BAABHC010000002">
    <property type="protein sequence ID" value="GAA4424889.1"/>
    <property type="molecule type" value="Genomic_DNA"/>
</dbReference>
<name>A0ABP8L9P9_9BACT</name>
<reference evidence="2" key="1">
    <citation type="journal article" date="2019" name="Int. J. Syst. Evol. Microbiol.">
        <title>The Global Catalogue of Microorganisms (GCM) 10K type strain sequencing project: providing services to taxonomists for standard genome sequencing and annotation.</title>
        <authorList>
            <consortium name="The Broad Institute Genomics Platform"/>
            <consortium name="The Broad Institute Genome Sequencing Center for Infectious Disease"/>
            <person name="Wu L."/>
            <person name="Ma J."/>
        </authorList>
    </citation>
    <scope>NUCLEOTIDE SEQUENCE [LARGE SCALE GENOMIC DNA]</scope>
    <source>
        <strain evidence="2">JCM 17926</strain>
    </source>
</reference>
<sequence length="120" mass="13448">MENKEENQAAIFEQICEVNDLDPQVIRAEAKHNNNRKHGPGENIDRLIRTAFRHRANELVAELDISSSNSVEEGKEYQADGDPAAPSFTINEAYIRTKYSEAEAKQIIAALGRVQLPIQS</sequence>
<dbReference type="Proteomes" id="UP001500552">
    <property type="component" value="Unassembled WGS sequence"/>
</dbReference>
<evidence type="ECO:0000313" key="1">
    <source>
        <dbReference type="EMBL" id="GAA4424889.1"/>
    </source>
</evidence>
<gene>
    <name evidence="1" type="ORF">GCM10023188_05220</name>
</gene>
<evidence type="ECO:0000313" key="2">
    <source>
        <dbReference type="Proteomes" id="UP001500552"/>
    </source>
</evidence>